<feature type="region of interest" description="Disordered" evidence="4">
    <location>
        <begin position="139"/>
        <end position="172"/>
    </location>
</feature>
<organism evidence="6 7">
    <name type="scientific">Thalictrum thalictroides</name>
    <name type="common">Rue-anemone</name>
    <name type="synonym">Anemone thalictroides</name>
    <dbReference type="NCBI Taxonomy" id="46969"/>
    <lineage>
        <taxon>Eukaryota</taxon>
        <taxon>Viridiplantae</taxon>
        <taxon>Streptophyta</taxon>
        <taxon>Embryophyta</taxon>
        <taxon>Tracheophyta</taxon>
        <taxon>Spermatophyta</taxon>
        <taxon>Magnoliopsida</taxon>
        <taxon>Ranunculales</taxon>
        <taxon>Ranunculaceae</taxon>
        <taxon>Thalictroideae</taxon>
        <taxon>Thalictrum</taxon>
    </lineage>
</organism>
<proteinExistence type="predicted"/>
<dbReference type="SMART" id="SM00360">
    <property type="entry name" value="RRM"/>
    <property type="match status" value="1"/>
</dbReference>
<evidence type="ECO:0000256" key="3">
    <source>
        <dbReference type="PROSITE-ProRule" id="PRU00176"/>
    </source>
</evidence>
<comment type="subcellular location">
    <subcellularLocation>
        <location evidence="1">Nucleus</location>
    </subcellularLocation>
</comment>
<dbReference type="InterPro" id="IPR041591">
    <property type="entry name" value="OCRE"/>
</dbReference>
<dbReference type="GO" id="GO:0005634">
    <property type="term" value="C:nucleus"/>
    <property type="evidence" value="ECO:0007669"/>
    <property type="project" value="UniProtKB-SubCell"/>
</dbReference>
<protein>
    <submittedName>
        <fullName evidence="6">Suppressor of abi3-5</fullName>
    </submittedName>
</protein>
<dbReference type="Gene3D" id="3.30.70.330">
    <property type="match status" value="1"/>
</dbReference>
<reference evidence="6 7" key="1">
    <citation type="submission" date="2020-06" db="EMBL/GenBank/DDBJ databases">
        <title>Transcriptomic and genomic resources for Thalictrum thalictroides and T. hernandezii: Facilitating candidate gene discovery in an emerging model plant lineage.</title>
        <authorList>
            <person name="Arias T."/>
            <person name="Riano-Pachon D.M."/>
            <person name="Di Stilio V.S."/>
        </authorList>
    </citation>
    <scope>NUCLEOTIDE SEQUENCE [LARGE SCALE GENOMIC DNA]</scope>
    <source>
        <strain evidence="7">cv. WT478/WT964</strain>
        <tissue evidence="6">Leaves</tissue>
    </source>
</reference>
<gene>
    <name evidence="6" type="ORF">FRX31_010206</name>
</gene>
<dbReference type="Pfam" id="PF00076">
    <property type="entry name" value="RRM_1"/>
    <property type="match status" value="1"/>
</dbReference>
<feature type="domain" description="RRM" evidence="5">
    <location>
        <begin position="23"/>
        <end position="103"/>
    </location>
</feature>
<dbReference type="PANTHER" id="PTHR13948">
    <property type="entry name" value="RNA-BINDING PROTEIN"/>
    <property type="match status" value="1"/>
</dbReference>
<dbReference type="Pfam" id="PF17780">
    <property type="entry name" value="OCRE"/>
    <property type="match status" value="1"/>
</dbReference>
<evidence type="ECO:0000256" key="1">
    <source>
        <dbReference type="ARBA" id="ARBA00004123"/>
    </source>
</evidence>
<name>A0A7J6WTC9_THATH</name>
<evidence type="ECO:0000256" key="2">
    <source>
        <dbReference type="ARBA" id="ARBA00023242"/>
    </source>
</evidence>
<comment type="caution">
    <text evidence="6">The sequence shown here is derived from an EMBL/GenBank/DDBJ whole genome shotgun (WGS) entry which is preliminary data.</text>
</comment>
<dbReference type="OrthoDB" id="439808at2759"/>
<dbReference type="Proteomes" id="UP000554482">
    <property type="component" value="Unassembled WGS sequence"/>
</dbReference>
<dbReference type="EMBL" id="JABWDY010011043">
    <property type="protein sequence ID" value="KAF5200207.1"/>
    <property type="molecule type" value="Genomic_DNA"/>
</dbReference>
<accession>A0A7J6WTC9</accession>
<dbReference type="InterPro" id="IPR035979">
    <property type="entry name" value="RBD_domain_sf"/>
</dbReference>
<keyword evidence="3" id="KW-0694">RNA-binding</keyword>
<evidence type="ECO:0000256" key="4">
    <source>
        <dbReference type="SAM" id="MobiDB-lite"/>
    </source>
</evidence>
<dbReference type="PROSITE" id="PS50102">
    <property type="entry name" value="RRM"/>
    <property type="match status" value="1"/>
</dbReference>
<evidence type="ECO:0000313" key="6">
    <source>
        <dbReference type="EMBL" id="KAF5200207.1"/>
    </source>
</evidence>
<dbReference type="InterPro" id="IPR012677">
    <property type="entry name" value="Nucleotide-bd_a/b_plait_sf"/>
</dbReference>
<dbReference type="SUPFAM" id="SSF54928">
    <property type="entry name" value="RNA-binding domain, RBD"/>
    <property type="match status" value="1"/>
</dbReference>
<dbReference type="GO" id="GO:0000398">
    <property type="term" value="P:mRNA splicing, via spliceosome"/>
    <property type="evidence" value="ECO:0007669"/>
    <property type="project" value="TreeGrafter"/>
</dbReference>
<dbReference type="CDD" id="cd12313">
    <property type="entry name" value="RRM1_RRM2_RBM5_like"/>
    <property type="match status" value="1"/>
</dbReference>
<feature type="non-terminal residue" evidence="6">
    <location>
        <position position="1"/>
    </location>
</feature>
<dbReference type="InterPro" id="IPR000504">
    <property type="entry name" value="RRM_dom"/>
</dbReference>
<dbReference type="PANTHER" id="PTHR13948:SF3">
    <property type="entry name" value="FI21118P1"/>
    <property type="match status" value="1"/>
</dbReference>
<evidence type="ECO:0000313" key="7">
    <source>
        <dbReference type="Proteomes" id="UP000554482"/>
    </source>
</evidence>
<keyword evidence="7" id="KW-1185">Reference proteome</keyword>
<keyword evidence="2" id="KW-0539">Nucleus</keyword>
<sequence length="195" mass="20853">MADMTSYDSTLLGKKGLEAGPTHVLVVRGLDENADEEMLRYEFSKHAAIKDLRLVRDKFTHVSRGFAFLHFHSVEDAAKALEATNGTTLEKNGQLLRVAYAKSIHGPGSGASGASSSLAAAAIEAATFAQQYDAVGWAPKEYNPDEKQPAGGQEQGNGPHAPQKDGSAPQSGFVWDEASGYYYDAASGFYYDGNT</sequence>
<evidence type="ECO:0000259" key="5">
    <source>
        <dbReference type="PROSITE" id="PS50102"/>
    </source>
</evidence>
<dbReference type="AlphaFoldDB" id="A0A7J6WTC9"/>
<dbReference type="GO" id="GO:0003723">
    <property type="term" value="F:RNA binding"/>
    <property type="evidence" value="ECO:0007669"/>
    <property type="project" value="UniProtKB-UniRule"/>
</dbReference>